<evidence type="ECO:0000256" key="2">
    <source>
        <dbReference type="SAM" id="Phobius"/>
    </source>
</evidence>
<dbReference type="AlphaFoldDB" id="A0A5M9JEF3"/>
<dbReference type="Pfam" id="PF24854">
    <property type="entry name" value="DUF7728"/>
    <property type="match status" value="1"/>
</dbReference>
<dbReference type="PANTHER" id="PTHR40622">
    <property type="match status" value="1"/>
</dbReference>
<accession>A0A5M9JEF3</accession>
<dbReference type="VEuPathDB" id="FungiDB:MFRU_010g01260"/>
<feature type="signal peptide" evidence="3">
    <location>
        <begin position="1"/>
        <end position="18"/>
    </location>
</feature>
<comment type="caution">
    <text evidence="5">The sequence shown here is derived from an EMBL/GenBank/DDBJ whole genome shotgun (WGS) entry which is preliminary data.</text>
</comment>
<evidence type="ECO:0000259" key="4">
    <source>
        <dbReference type="Pfam" id="PF24854"/>
    </source>
</evidence>
<feature type="region of interest" description="Disordered" evidence="1">
    <location>
        <begin position="231"/>
        <end position="288"/>
    </location>
</feature>
<feature type="transmembrane region" description="Helical" evidence="2">
    <location>
        <begin position="301"/>
        <end position="334"/>
    </location>
</feature>
<keyword evidence="3" id="KW-0732">Signal</keyword>
<gene>
    <name evidence="5" type="ORF">EYC84_008214</name>
</gene>
<keyword evidence="2" id="KW-1133">Transmembrane helix</keyword>
<organism evidence="5 6">
    <name type="scientific">Monilinia fructicola</name>
    <name type="common">Brown rot fungus</name>
    <name type="synonym">Ciboria fructicola</name>
    <dbReference type="NCBI Taxonomy" id="38448"/>
    <lineage>
        <taxon>Eukaryota</taxon>
        <taxon>Fungi</taxon>
        <taxon>Dikarya</taxon>
        <taxon>Ascomycota</taxon>
        <taxon>Pezizomycotina</taxon>
        <taxon>Leotiomycetes</taxon>
        <taxon>Helotiales</taxon>
        <taxon>Sclerotiniaceae</taxon>
        <taxon>Monilinia</taxon>
    </lineage>
</organism>
<dbReference type="EMBL" id="VICG01000010">
    <property type="protein sequence ID" value="KAA8567744.1"/>
    <property type="molecule type" value="Genomic_DNA"/>
</dbReference>
<dbReference type="PANTHER" id="PTHR40622:SF1">
    <property type="match status" value="1"/>
</dbReference>
<name>A0A5M9JEF3_MONFR</name>
<evidence type="ECO:0000256" key="1">
    <source>
        <dbReference type="SAM" id="MobiDB-lite"/>
    </source>
</evidence>
<feature type="domain" description="DUF7728" evidence="4">
    <location>
        <begin position="45"/>
        <end position="193"/>
    </location>
</feature>
<sequence>MRSITLGAVVALATLSQAFLLPPTISKSDSDIVDALPFDAAIEADGRILAVDCPGCPILAQDIQGNRHDLKGQNRLKFDFSVSHDDGMDRVLLNGLQFYPIDMKPSLERLAAPQLIKTAEDKWVEVAQPGVGYAVRIHEPASYSKQDQIDLVIATLEIMEVGNKFVDNVDSIEIKIITTPSGKLMIGDVQVISASSKSHPSDPADDGQECTTMLCKWRAIIEDKLSALKKGCGGKAQPASHHNRPLANGHPRPHGQHGGPGPHGHHGHHDGHGDHGHHGGHGRPHRFSHKHHGITRFLRGVVLHIVIPVIIGVVAGITASLVGMIVGHVIIFVWRLLFRRGSRSSYTTVQQDDVAEEGIEGKSFIQNQGPPPVYEDIIREEKA</sequence>
<evidence type="ECO:0000313" key="5">
    <source>
        <dbReference type="EMBL" id="KAA8567744.1"/>
    </source>
</evidence>
<dbReference type="InterPro" id="IPR056145">
    <property type="entry name" value="DUF7728"/>
</dbReference>
<keyword evidence="6" id="KW-1185">Reference proteome</keyword>
<evidence type="ECO:0000256" key="3">
    <source>
        <dbReference type="SAM" id="SignalP"/>
    </source>
</evidence>
<feature type="compositionally biased region" description="Basic residues" evidence="1">
    <location>
        <begin position="278"/>
        <end position="288"/>
    </location>
</feature>
<keyword evidence="2" id="KW-0472">Membrane</keyword>
<proteinExistence type="predicted"/>
<reference evidence="5 6" key="1">
    <citation type="submission" date="2019-06" db="EMBL/GenBank/DDBJ databases">
        <title>Genome Sequence of the Brown Rot Fungal Pathogen Monilinia fructicola.</title>
        <authorList>
            <person name="De Miccolis Angelini R.M."/>
            <person name="Landi L."/>
            <person name="Abate D."/>
            <person name="Pollastro S."/>
            <person name="Romanazzi G."/>
            <person name="Faretra F."/>
        </authorList>
    </citation>
    <scope>NUCLEOTIDE SEQUENCE [LARGE SCALE GENOMIC DNA]</scope>
    <source>
        <strain evidence="5 6">Mfrc123</strain>
    </source>
</reference>
<protein>
    <recommendedName>
        <fullName evidence="4">DUF7728 domain-containing protein</fullName>
    </recommendedName>
</protein>
<feature type="chain" id="PRO_5024397183" description="DUF7728 domain-containing protein" evidence="3">
    <location>
        <begin position="19"/>
        <end position="383"/>
    </location>
</feature>
<keyword evidence="2" id="KW-0812">Transmembrane</keyword>
<evidence type="ECO:0000313" key="6">
    <source>
        <dbReference type="Proteomes" id="UP000322873"/>
    </source>
</evidence>
<dbReference type="Proteomes" id="UP000322873">
    <property type="component" value="Unassembled WGS sequence"/>
</dbReference>